<proteinExistence type="predicted"/>
<gene>
    <name evidence="2" type="ORF">ACFO3I_02515</name>
</gene>
<evidence type="ECO:0000259" key="1">
    <source>
        <dbReference type="SMART" id="SM00894"/>
    </source>
</evidence>
<dbReference type="SMART" id="SM00894">
    <property type="entry name" value="Excalibur"/>
    <property type="match status" value="1"/>
</dbReference>
<feature type="domain" description="Excalibur calcium-binding" evidence="1">
    <location>
        <begin position="77"/>
        <end position="112"/>
    </location>
</feature>
<keyword evidence="3" id="KW-1185">Reference proteome</keyword>
<evidence type="ECO:0000313" key="3">
    <source>
        <dbReference type="Proteomes" id="UP001595962"/>
    </source>
</evidence>
<dbReference type="Proteomes" id="UP001595962">
    <property type="component" value="Unassembled WGS sequence"/>
</dbReference>
<evidence type="ECO:0000313" key="2">
    <source>
        <dbReference type="EMBL" id="MFC4653892.1"/>
    </source>
</evidence>
<protein>
    <submittedName>
        <fullName evidence="2">Excalibur calcium-binding domain-containing protein</fullName>
    </submittedName>
</protein>
<organism evidence="2 3">
    <name type="scientific">Rheinheimera marina</name>
    <dbReference type="NCBI Taxonomy" id="1774958"/>
    <lineage>
        <taxon>Bacteria</taxon>
        <taxon>Pseudomonadati</taxon>
        <taxon>Pseudomonadota</taxon>
        <taxon>Gammaproteobacteria</taxon>
        <taxon>Chromatiales</taxon>
        <taxon>Chromatiaceae</taxon>
        <taxon>Rheinheimera</taxon>
    </lineage>
</organism>
<dbReference type="RefSeq" id="WP_377331478.1">
    <property type="nucleotide sequence ID" value="NZ_JBHSGB010000002.1"/>
</dbReference>
<comment type="caution">
    <text evidence="2">The sequence shown here is derived from an EMBL/GenBank/DDBJ whole genome shotgun (WGS) entry which is preliminary data.</text>
</comment>
<dbReference type="Pfam" id="PF05901">
    <property type="entry name" value="Excalibur"/>
    <property type="match status" value="1"/>
</dbReference>
<reference evidence="3" key="1">
    <citation type="journal article" date="2019" name="Int. J. Syst. Evol. Microbiol.">
        <title>The Global Catalogue of Microorganisms (GCM) 10K type strain sequencing project: providing services to taxonomists for standard genome sequencing and annotation.</title>
        <authorList>
            <consortium name="The Broad Institute Genomics Platform"/>
            <consortium name="The Broad Institute Genome Sequencing Center for Infectious Disease"/>
            <person name="Wu L."/>
            <person name="Ma J."/>
        </authorList>
    </citation>
    <scope>NUCLEOTIDE SEQUENCE [LARGE SCALE GENOMIC DNA]</scope>
    <source>
        <strain evidence="3">DT28</strain>
    </source>
</reference>
<name>A0ABV9JHB1_9GAMM</name>
<dbReference type="EMBL" id="JBHSGB010000002">
    <property type="protein sequence ID" value="MFC4653892.1"/>
    <property type="molecule type" value="Genomic_DNA"/>
</dbReference>
<dbReference type="InterPro" id="IPR008613">
    <property type="entry name" value="Excalibur_Ca-bd_domain"/>
</dbReference>
<accession>A0ABV9JHB1</accession>
<sequence>MKKTLGFTLLVVMGWLYYQTTLIKQATVPPVVELPVVEPVPAAELDYQPVTAPSKALPKPQPPIKTIPQSARFVCDGRQYCSQMRSRAEAEYFLRNCPNTKMDGDRDGIPCENDSRF</sequence>